<dbReference type="Pfam" id="PF01593">
    <property type="entry name" value="Amino_oxidase"/>
    <property type="match status" value="1"/>
</dbReference>
<name>A0A1Y6BUK3_9BACT</name>
<dbReference type="Gene3D" id="3.50.50.60">
    <property type="entry name" value="FAD/NAD(P)-binding domain"/>
    <property type="match status" value="1"/>
</dbReference>
<dbReference type="InterPro" id="IPR036188">
    <property type="entry name" value="FAD/NAD-bd_sf"/>
</dbReference>
<dbReference type="Proteomes" id="UP000192907">
    <property type="component" value="Unassembled WGS sequence"/>
</dbReference>
<evidence type="ECO:0000313" key="2">
    <source>
        <dbReference type="EMBL" id="SMF20933.1"/>
    </source>
</evidence>
<dbReference type="InterPro" id="IPR002937">
    <property type="entry name" value="Amino_oxidase"/>
</dbReference>
<keyword evidence="3" id="KW-1185">Reference proteome</keyword>
<dbReference type="GO" id="GO:0016491">
    <property type="term" value="F:oxidoreductase activity"/>
    <property type="evidence" value="ECO:0007669"/>
    <property type="project" value="InterPro"/>
</dbReference>
<dbReference type="PANTHER" id="PTHR42923">
    <property type="entry name" value="PROTOPORPHYRINOGEN OXIDASE"/>
    <property type="match status" value="1"/>
</dbReference>
<accession>A0A1Y6BUK3</accession>
<reference evidence="3" key="1">
    <citation type="submission" date="2017-04" db="EMBL/GenBank/DDBJ databases">
        <authorList>
            <person name="Varghese N."/>
            <person name="Submissions S."/>
        </authorList>
    </citation>
    <scope>NUCLEOTIDE SEQUENCE [LARGE SCALE GENOMIC DNA]</scope>
    <source>
        <strain evidence="3">RKEM611</strain>
    </source>
</reference>
<proteinExistence type="predicted"/>
<dbReference type="AlphaFoldDB" id="A0A1Y6BUK3"/>
<feature type="domain" description="Amine oxidase" evidence="1">
    <location>
        <begin position="13"/>
        <end position="268"/>
    </location>
</feature>
<evidence type="ECO:0000259" key="1">
    <source>
        <dbReference type="Pfam" id="PF01593"/>
    </source>
</evidence>
<sequence length="432" mass="49156">MAQTRIAVVGSGIAGLTAGWLMSKKHHVTLLEKGPSLGMAQHGVDAGTAQGDKVVDVPLRVFNKSYYPNLFLLCQNLNIDLRMVDHGGAFGYLNGDLYFRYENIAIGGKNYSYVLPKMKQLPWLLKVGWEILRLRRDMKEFLERDDCDEVRLAKFFEDFKYSRAFQYEFFFPILSSVCTCSYSALMEYPAGILIHGMQTLMETTPTQRFIGGTRALQANLAKSIQNVRYDSHVVRIEPSPKGAVVHYRDGVQEEYDHVILATQANQAREVLDVSYEEERSLLERIIYQTSDMIVHRDERLMPGPARKWSPVYYGISSQYDWPMATIWINKVEPGFEEGEPLFQTWNPLIPPDEDKVLGRTTFERPVVSLDSLKAVNRLANLQKDSLDKRHIWFCGSYGTPAIPLLESGLVSAVQLGEHFGVAKPSWFVEPSR</sequence>
<dbReference type="InterPro" id="IPR050464">
    <property type="entry name" value="Zeta_carotene_desat/Oxidored"/>
</dbReference>
<evidence type="ECO:0000313" key="3">
    <source>
        <dbReference type="Proteomes" id="UP000192907"/>
    </source>
</evidence>
<dbReference type="RefSeq" id="WP_132318531.1">
    <property type="nucleotide sequence ID" value="NZ_FWZT01000007.1"/>
</dbReference>
<organism evidence="2 3">
    <name type="scientific">Pseudobacteriovorax antillogorgiicola</name>
    <dbReference type="NCBI Taxonomy" id="1513793"/>
    <lineage>
        <taxon>Bacteria</taxon>
        <taxon>Pseudomonadati</taxon>
        <taxon>Bdellovibrionota</taxon>
        <taxon>Oligoflexia</taxon>
        <taxon>Oligoflexales</taxon>
        <taxon>Pseudobacteriovoracaceae</taxon>
        <taxon>Pseudobacteriovorax</taxon>
    </lineage>
</organism>
<protein>
    <submittedName>
        <fullName evidence="2">Predicted NAD/FAD-binding protein</fullName>
    </submittedName>
</protein>
<dbReference type="STRING" id="1513793.SAMN06296036_10774"/>
<dbReference type="Gene3D" id="1.10.405.20">
    <property type="match status" value="1"/>
</dbReference>
<dbReference type="PANTHER" id="PTHR42923:SF17">
    <property type="entry name" value="AMINE OXIDASE DOMAIN-CONTAINING PROTEIN"/>
    <property type="match status" value="1"/>
</dbReference>
<dbReference type="SUPFAM" id="SSF51905">
    <property type="entry name" value="FAD/NAD(P)-binding domain"/>
    <property type="match status" value="1"/>
</dbReference>
<dbReference type="EMBL" id="FWZT01000007">
    <property type="protein sequence ID" value="SMF20933.1"/>
    <property type="molecule type" value="Genomic_DNA"/>
</dbReference>
<dbReference type="Gene3D" id="3.30.70.1990">
    <property type="match status" value="1"/>
</dbReference>
<dbReference type="OrthoDB" id="5792777at2"/>
<gene>
    <name evidence="2" type="ORF">SAMN06296036_10774</name>
</gene>